<dbReference type="PANTHER" id="PTHR32089">
    <property type="entry name" value="METHYL-ACCEPTING CHEMOTAXIS PROTEIN MCPB"/>
    <property type="match status" value="1"/>
</dbReference>
<dbReference type="Pfam" id="PF14827">
    <property type="entry name" value="dCache_3"/>
    <property type="match status" value="1"/>
</dbReference>
<dbReference type="GO" id="GO:0016020">
    <property type="term" value="C:membrane"/>
    <property type="evidence" value="ECO:0007669"/>
    <property type="project" value="InterPro"/>
</dbReference>
<dbReference type="Pfam" id="PF01814">
    <property type="entry name" value="Hemerythrin"/>
    <property type="match status" value="1"/>
</dbReference>
<dbReference type="InterPro" id="IPR004089">
    <property type="entry name" value="MCPsignal_dom"/>
</dbReference>
<dbReference type="PROSITE" id="PS00550">
    <property type="entry name" value="HEMERYTHRINS"/>
    <property type="match status" value="1"/>
</dbReference>
<keyword evidence="4 6" id="KW-0807">Transducer</keyword>
<evidence type="ECO:0000256" key="5">
    <source>
        <dbReference type="ARBA" id="ARBA00029447"/>
    </source>
</evidence>
<dbReference type="AlphaFoldDB" id="A0A1S7LML0"/>
<protein>
    <submittedName>
        <fullName evidence="10">Putative methyl-accepting chemotaxis sensory transducer</fullName>
    </submittedName>
</protein>
<reference evidence="10" key="1">
    <citation type="submission" date="2015-04" db="EMBL/GenBank/DDBJ databases">
        <authorList>
            <person name="Syromyatnikov M.Y."/>
            <person name="Popov V.N."/>
        </authorList>
    </citation>
    <scope>NUCLEOTIDE SEQUENCE</scope>
    <source>
        <strain evidence="10">MO-1</strain>
    </source>
</reference>
<dbReference type="InterPro" id="IPR029151">
    <property type="entry name" value="Sensor-like_sf"/>
</dbReference>
<evidence type="ECO:0000259" key="8">
    <source>
        <dbReference type="PROSITE" id="PS50111"/>
    </source>
</evidence>
<keyword evidence="7" id="KW-0812">Transmembrane</keyword>
<evidence type="ECO:0000313" key="10">
    <source>
        <dbReference type="EMBL" id="CRH07409.1"/>
    </source>
</evidence>
<gene>
    <name evidence="10" type="ORF">MAGMO_3271</name>
</gene>
<dbReference type="SMART" id="SM00283">
    <property type="entry name" value="MA"/>
    <property type="match status" value="1"/>
</dbReference>
<dbReference type="CDD" id="cd06225">
    <property type="entry name" value="HAMP"/>
    <property type="match status" value="1"/>
</dbReference>
<dbReference type="PROSITE" id="PS50111">
    <property type="entry name" value="CHEMOTAXIS_TRANSDUC_2"/>
    <property type="match status" value="1"/>
</dbReference>
<dbReference type="Gene3D" id="1.10.287.950">
    <property type="entry name" value="Methyl-accepting chemotaxis protein"/>
    <property type="match status" value="1"/>
</dbReference>
<dbReference type="Pfam" id="PF13682">
    <property type="entry name" value="CZB"/>
    <property type="match status" value="1"/>
</dbReference>
<evidence type="ECO:0000256" key="1">
    <source>
        <dbReference type="ARBA" id="ARBA00010587"/>
    </source>
</evidence>
<dbReference type="Pfam" id="PF00672">
    <property type="entry name" value="HAMP"/>
    <property type="match status" value="1"/>
</dbReference>
<dbReference type="PROSITE" id="PS50885">
    <property type="entry name" value="HAMP"/>
    <property type="match status" value="1"/>
</dbReference>
<proteinExistence type="inferred from homology"/>
<sequence length="1033" mass="113646">MNLKIKLILPTLILLLITAIILQFVARSALDENSQTLLDDQIQTKLQDIDHNIQRMSNKALLASSIMANLTEVKQAYAELAAGQEKQARAKLHSYMKGFKKRVEQVTGIKNFRVHFHQPPARSFLRIWNGSGGDDLSGFRNTVIKINQDGQPLLGIEVGRGGFVLRGLAPVFNDQGKQVGSVETLLPMSAMIKISKTLANEQLAVLMDENLLSIAKKLQKKNPKQLGKFVFTGKTKAFNTDVIDPAMMAQTLKRSQSFQEDHFYMTYHPIKDFSGKHVGIVIHQLDISKIQAISSSMTTKLLSIVVLIMLISGVFYYLFMQRFISRIARVSREIGSITGGDVTRRLTVPAKPDELDSISLGFNEMVSSLSHTLRRVTLQADSLTAAVRQLIEVKSILTEDADCIRSQAEKTGLITENQVSSISHINDAVENANSHMDTIAGQAEALAQSMDTVAHDAEAVSSNVTTMAAAAEEMSMNVVGMQQSIEQVSGSIQNVTTSVAEVGSALGGIGDQCQLAREESSHATQRTEDAHNAIGQLAHSTQEIGKVVDLINSIADQTNMLALNASIEAAGAGESGKGFAVVANEVKELASQTAEATQTIAQQIDDIQQQTKTVNNATDAVKSIVSRISVANEEIAEAVEGQTLSISEINSAVEEVSGSSNQVNMMASELASAASEVAQSATMAAQGVENIAHSASTSAQSTHEVSASSKESKERISSLFKIAEETTQEVYQVQENMKQVKQLADFMEASVIQFGTVVDMVGNSTENLNTTMISLNWGEAPFDVEAVKKAHLNWLTRLSHVIMKRIELKPEEVTSAHDCELGKWMDSEGQSKFSNMPEFTNATKVHEDIHKLAKDVVIACGEDDLAKAHQLFIDFNAYRISLFEKLDHLFLGGESNDQDLAIPWDEKYSVGVQILDQDHQRLVNYINRLEAAGAVGQSQVALARVVRALLDYTHFHFQREEEMMEQTGYAELDRHKEHHRTLVDQVQKYNERIKNEGLDMIDEVLQFLKGDFLNHILTVDKGYDSHFKKHNIL</sequence>
<feature type="transmembrane region" description="Helical" evidence="7">
    <location>
        <begin position="301"/>
        <end position="319"/>
    </location>
</feature>
<dbReference type="InterPro" id="IPR016131">
    <property type="entry name" value="Haemerythrin_Fe_BS"/>
</dbReference>
<dbReference type="CDD" id="cd11386">
    <property type="entry name" value="MCP_signal"/>
    <property type="match status" value="1"/>
</dbReference>
<dbReference type="SUPFAM" id="SSF47188">
    <property type="entry name" value="Hemerythrin-like"/>
    <property type="match status" value="1"/>
</dbReference>
<dbReference type="InterPro" id="IPR035938">
    <property type="entry name" value="Hemerythrin-like_sf"/>
</dbReference>
<keyword evidence="2" id="KW-0479">Metal-binding</keyword>
<comment type="similarity">
    <text evidence="1">Belongs to the hemerythrin family.</text>
</comment>
<dbReference type="SUPFAM" id="SSF103190">
    <property type="entry name" value="Sensory domain-like"/>
    <property type="match status" value="1"/>
</dbReference>
<dbReference type="GO" id="GO:0046872">
    <property type="term" value="F:metal ion binding"/>
    <property type="evidence" value="ECO:0007669"/>
    <property type="project" value="UniProtKB-KW"/>
</dbReference>
<feature type="domain" description="Methyl-accepting transducer" evidence="8">
    <location>
        <begin position="456"/>
        <end position="678"/>
    </location>
</feature>
<comment type="similarity">
    <text evidence="5">Belongs to the methyl-accepting chemotaxis (MCP) protein family.</text>
</comment>
<evidence type="ECO:0000256" key="7">
    <source>
        <dbReference type="SAM" id="Phobius"/>
    </source>
</evidence>
<dbReference type="InterPro" id="IPR003660">
    <property type="entry name" value="HAMP_dom"/>
</dbReference>
<evidence type="ECO:0000256" key="4">
    <source>
        <dbReference type="ARBA" id="ARBA00023224"/>
    </source>
</evidence>
<evidence type="ECO:0000256" key="3">
    <source>
        <dbReference type="ARBA" id="ARBA00023004"/>
    </source>
</evidence>
<dbReference type="SMART" id="SM00304">
    <property type="entry name" value="HAMP"/>
    <property type="match status" value="1"/>
</dbReference>
<dbReference type="InterPro" id="IPR029150">
    <property type="entry name" value="dCache_3"/>
</dbReference>
<dbReference type="InterPro" id="IPR025991">
    <property type="entry name" value="Chemoreceptor_zinc-bind_dom"/>
</dbReference>
<keyword evidence="3" id="KW-0408">Iron</keyword>
<feature type="domain" description="HAMP" evidence="9">
    <location>
        <begin position="321"/>
        <end position="374"/>
    </location>
</feature>
<organism evidence="10">
    <name type="scientific">Magnetococcus massalia (strain MO-1)</name>
    <dbReference type="NCBI Taxonomy" id="451514"/>
    <lineage>
        <taxon>Bacteria</taxon>
        <taxon>Pseudomonadati</taxon>
        <taxon>Pseudomonadota</taxon>
        <taxon>Magnetococcia</taxon>
        <taxon>Magnetococcales</taxon>
        <taxon>Magnetococcaceae</taxon>
        <taxon>Magnetococcus</taxon>
    </lineage>
</organism>
<dbReference type="InterPro" id="IPR012827">
    <property type="entry name" value="Hemerythrin_metal-bd"/>
</dbReference>
<accession>A0A1S7LML0</accession>
<dbReference type="Gene3D" id="6.10.340.10">
    <property type="match status" value="1"/>
</dbReference>
<dbReference type="Gene3D" id="1.20.120.30">
    <property type="entry name" value="Aspartate receptor, ligand-binding domain"/>
    <property type="match status" value="1"/>
</dbReference>
<dbReference type="Gene3D" id="1.20.120.50">
    <property type="entry name" value="Hemerythrin-like"/>
    <property type="match status" value="1"/>
</dbReference>
<dbReference type="InterPro" id="IPR012312">
    <property type="entry name" value="Hemerythrin-like"/>
</dbReference>
<evidence type="ECO:0000256" key="6">
    <source>
        <dbReference type="PROSITE-ProRule" id="PRU00284"/>
    </source>
</evidence>
<dbReference type="NCBIfam" id="TIGR02481">
    <property type="entry name" value="hemeryth_dom"/>
    <property type="match status" value="1"/>
</dbReference>
<dbReference type="NCBIfam" id="NF033749">
    <property type="entry name" value="bact_hemeryth"/>
    <property type="match status" value="1"/>
</dbReference>
<dbReference type="EMBL" id="LO017727">
    <property type="protein sequence ID" value="CRH07409.1"/>
    <property type="molecule type" value="Genomic_DNA"/>
</dbReference>
<dbReference type="GO" id="GO:0007165">
    <property type="term" value="P:signal transduction"/>
    <property type="evidence" value="ECO:0007669"/>
    <property type="project" value="UniProtKB-KW"/>
</dbReference>
<dbReference type="Pfam" id="PF00015">
    <property type="entry name" value="MCPsignal"/>
    <property type="match status" value="1"/>
</dbReference>
<keyword evidence="7" id="KW-1133">Transmembrane helix</keyword>
<dbReference type="SUPFAM" id="SSF58104">
    <property type="entry name" value="Methyl-accepting chemotaxis protein (MCP) signaling domain"/>
    <property type="match status" value="2"/>
</dbReference>
<dbReference type="PANTHER" id="PTHR32089:SF112">
    <property type="entry name" value="LYSOZYME-LIKE PROTEIN-RELATED"/>
    <property type="match status" value="1"/>
</dbReference>
<keyword evidence="7" id="KW-0472">Membrane</keyword>
<evidence type="ECO:0000259" key="9">
    <source>
        <dbReference type="PROSITE" id="PS50885"/>
    </source>
</evidence>
<dbReference type="CDD" id="cd12107">
    <property type="entry name" value="Hemerythrin"/>
    <property type="match status" value="1"/>
</dbReference>
<name>A0A1S7LML0_MAGMO</name>
<evidence type="ECO:0000256" key="2">
    <source>
        <dbReference type="ARBA" id="ARBA00022723"/>
    </source>
</evidence>